<dbReference type="SUPFAM" id="SSF48371">
    <property type="entry name" value="ARM repeat"/>
    <property type="match status" value="1"/>
</dbReference>
<dbReference type="RefSeq" id="WP_285433833.1">
    <property type="nucleotide sequence ID" value="NZ_JASJUS010000017.1"/>
</dbReference>
<gene>
    <name evidence="1" type="ORF">QNN03_18965</name>
</gene>
<name>A0ABT7J297_9ACTN</name>
<sequence>MLFGRGGEQERKRRLAERLASTDAEVRAAAAQEIARARDQEWAVRELARALDREPSPESFGAIVGPFAEALCRDRVARQRVERMFAAHIDDPAALVREWTALLAEYGAGTPVTSVGDDLADDVRGCLGRLQEWGWRPHEMGRMRPGTFPYTAAFNAAVELLHMAVLRAAPLDPAASERARSEARYAFERALPHPPESQERGEILLKLAQRPEGPSWADRALASVRVDEALSWCRSTEPDRAVLGAEALESMLLFNDEVRRPAARATLDFLAARQPRSLATVLRCYTMLQNSRPLDDPPVDLFLDSLGHPSPRVRVAAASGLDAFGAGSPREGRAVTALVDALNRDPSLDVVRAAASSLALIVCTDEANTAAASAALAAKADARDPGVRAASVEGALFREEPGGFARLAAELRRPDVEPVFLGVADFICGQADSYIPDDVRAELINLVELLDYGGWADLPLEDDLYPTPEDRAELLEQVLDTLRAGNG</sequence>
<comment type="caution">
    <text evidence="1">The sequence shown here is derived from an EMBL/GenBank/DDBJ whole genome shotgun (WGS) entry which is preliminary data.</text>
</comment>
<evidence type="ECO:0000313" key="1">
    <source>
        <dbReference type="EMBL" id="MDL2078521.1"/>
    </source>
</evidence>
<protein>
    <submittedName>
        <fullName evidence="1">HEAT repeat domain-containing protein</fullName>
    </submittedName>
</protein>
<dbReference type="InterPro" id="IPR016024">
    <property type="entry name" value="ARM-type_fold"/>
</dbReference>
<organism evidence="1 2">
    <name type="scientific">Streptomyces fuscus</name>
    <dbReference type="NCBI Taxonomy" id="3048495"/>
    <lineage>
        <taxon>Bacteria</taxon>
        <taxon>Bacillati</taxon>
        <taxon>Actinomycetota</taxon>
        <taxon>Actinomycetes</taxon>
        <taxon>Kitasatosporales</taxon>
        <taxon>Streptomycetaceae</taxon>
        <taxon>Streptomyces</taxon>
    </lineage>
</organism>
<evidence type="ECO:0000313" key="2">
    <source>
        <dbReference type="Proteomes" id="UP001241926"/>
    </source>
</evidence>
<dbReference type="Proteomes" id="UP001241926">
    <property type="component" value="Unassembled WGS sequence"/>
</dbReference>
<dbReference type="Gene3D" id="1.25.10.10">
    <property type="entry name" value="Leucine-rich Repeat Variant"/>
    <property type="match status" value="1"/>
</dbReference>
<proteinExistence type="predicted"/>
<dbReference type="EMBL" id="JASJUS010000017">
    <property type="protein sequence ID" value="MDL2078521.1"/>
    <property type="molecule type" value="Genomic_DNA"/>
</dbReference>
<keyword evidence="2" id="KW-1185">Reference proteome</keyword>
<reference evidence="1 2" key="1">
    <citation type="submission" date="2023-05" db="EMBL/GenBank/DDBJ databases">
        <title>Streptomyces fuscus sp. nov., a brown-black pigment producing actinomyces isolated from dry sand of Sea duck farm.</title>
        <authorList>
            <person name="Xie J."/>
            <person name="Shen N."/>
        </authorList>
    </citation>
    <scope>NUCLEOTIDE SEQUENCE [LARGE SCALE GENOMIC DNA]</scope>
    <source>
        <strain evidence="1 2">GXMU-J15</strain>
    </source>
</reference>
<accession>A0ABT7J297</accession>
<dbReference type="InterPro" id="IPR011989">
    <property type="entry name" value="ARM-like"/>
</dbReference>